<protein>
    <recommendedName>
        <fullName evidence="1">DUF6590 domain-containing protein</fullName>
    </recommendedName>
</protein>
<reference evidence="3" key="1">
    <citation type="submission" date="2016-03" db="EMBL/GenBank/DDBJ databases">
        <authorList>
            <person name="Guldener U."/>
        </authorList>
    </citation>
    <scope>NUCLEOTIDE SEQUENCE [LARGE SCALE GENOMIC DNA]</scope>
    <source>
        <strain evidence="3">04CH-RAC-A.6.1</strain>
    </source>
</reference>
<gene>
    <name evidence="2" type="ORF">RAG0_09588</name>
</gene>
<accession>A0A1E1KW58</accession>
<dbReference type="EMBL" id="FJUX01000056">
    <property type="protein sequence ID" value="CZT02402.1"/>
    <property type="molecule type" value="Genomic_DNA"/>
</dbReference>
<dbReference type="Pfam" id="PF20233">
    <property type="entry name" value="DUF6590"/>
    <property type="match status" value="1"/>
</dbReference>
<dbReference type="OrthoDB" id="3552418at2759"/>
<keyword evidence="3" id="KW-1185">Reference proteome</keyword>
<sequence>MAPRKPLATKHECLKASLEVLPSIKSQKLLPVSLRKPHKATERVAAKKIVKIVSKKRNVGKLNEVALKAGKSRNVSAAETNLAIQGKQRLPKLIIKKRVETPQVRKIPTVAPKSTKDSTPQAKGVGRLLGEIIEPQQFKLGQIISIASHEEVYQDPKNKIKLEPTREQTLTTLGWVYSKNRKIVVTSRFAQHLVGLPIYSHGGKGLEKKEKSEFVGIRDARYFRRSPTESKYANLLSHRAHPFTLVDKKHWAVINGYSYVQFTRPLSFAYNTRCTIEGNLNDEDVQALIDLANSNKPV</sequence>
<name>A0A1E1KW58_9HELO</name>
<evidence type="ECO:0000313" key="3">
    <source>
        <dbReference type="Proteomes" id="UP000178912"/>
    </source>
</evidence>
<organism evidence="2 3">
    <name type="scientific">Rhynchosporium agropyri</name>
    <dbReference type="NCBI Taxonomy" id="914238"/>
    <lineage>
        <taxon>Eukaryota</taxon>
        <taxon>Fungi</taxon>
        <taxon>Dikarya</taxon>
        <taxon>Ascomycota</taxon>
        <taxon>Pezizomycotina</taxon>
        <taxon>Leotiomycetes</taxon>
        <taxon>Helotiales</taxon>
        <taxon>Ploettnerulaceae</taxon>
        <taxon>Rhynchosporium</taxon>
    </lineage>
</organism>
<dbReference type="InterPro" id="IPR046497">
    <property type="entry name" value="DUF6590"/>
</dbReference>
<evidence type="ECO:0000313" key="2">
    <source>
        <dbReference type="EMBL" id="CZT02402.1"/>
    </source>
</evidence>
<dbReference type="Proteomes" id="UP000178912">
    <property type="component" value="Unassembled WGS sequence"/>
</dbReference>
<proteinExistence type="predicted"/>
<dbReference type="AlphaFoldDB" id="A0A1E1KW58"/>
<feature type="domain" description="DUF6590" evidence="1">
    <location>
        <begin position="136"/>
        <end position="289"/>
    </location>
</feature>
<evidence type="ECO:0000259" key="1">
    <source>
        <dbReference type="Pfam" id="PF20233"/>
    </source>
</evidence>